<evidence type="ECO:0008006" key="4">
    <source>
        <dbReference type="Google" id="ProtNLM"/>
    </source>
</evidence>
<feature type="transmembrane region" description="Helical" evidence="1">
    <location>
        <begin position="98"/>
        <end position="122"/>
    </location>
</feature>
<evidence type="ECO:0000256" key="1">
    <source>
        <dbReference type="SAM" id="Phobius"/>
    </source>
</evidence>
<dbReference type="Proteomes" id="UP000245469">
    <property type="component" value="Unassembled WGS sequence"/>
</dbReference>
<accession>A0A315ZZJ5</accession>
<dbReference type="AlphaFoldDB" id="A0A315ZZJ5"/>
<sequence>MTRTSVPTPVPLQRTGGWLLIASLPAFVLVPVVNVAVLSGAGIGPFSDITRDQMNQLGNQWALVVLTVLLAMVIGNAGVSVVALTLRDPRGGPRGARQPVLAAAAAVLAVAGGVVDAVLRIAAAGFDGARLGDDGLFRAAELASNVAFSASAAAIVLLAAAFSVTGIHRTTGTVVGALGTVVLLVSVVAYAFVPPFVLALLWLPLGVVWLLGTQRRGGVSL</sequence>
<gene>
    <name evidence="2" type="ORF">BXY45_12440</name>
</gene>
<comment type="caution">
    <text evidence="2">The sequence shown here is derived from an EMBL/GenBank/DDBJ whole genome shotgun (WGS) entry which is preliminary data.</text>
</comment>
<feature type="transmembrane region" description="Helical" evidence="1">
    <location>
        <begin position="18"/>
        <end position="41"/>
    </location>
</feature>
<reference evidence="2 3" key="1">
    <citation type="submission" date="2018-03" db="EMBL/GenBank/DDBJ databases">
        <title>Genomic Encyclopedia of Archaeal and Bacterial Type Strains, Phase II (KMG-II): from individual species to whole genera.</title>
        <authorList>
            <person name="Goeker M."/>
        </authorList>
    </citation>
    <scope>NUCLEOTIDE SEQUENCE [LARGE SCALE GENOMIC DNA]</scope>
    <source>
        <strain evidence="2 3">DSM 44889</strain>
    </source>
</reference>
<organism evidence="2 3">
    <name type="scientific">Quadrisphaera granulorum</name>
    <dbReference type="NCBI Taxonomy" id="317664"/>
    <lineage>
        <taxon>Bacteria</taxon>
        <taxon>Bacillati</taxon>
        <taxon>Actinomycetota</taxon>
        <taxon>Actinomycetes</taxon>
        <taxon>Kineosporiales</taxon>
        <taxon>Kineosporiaceae</taxon>
        <taxon>Quadrisphaera</taxon>
    </lineage>
</organism>
<dbReference type="EMBL" id="QGDQ01000024">
    <property type="protein sequence ID" value="PWJ49874.1"/>
    <property type="molecule type" value="Genomic_DNA"/>
</dbReference>
<proteinExistence type="predicted"/>
<evidence type="ECO:0000313" key="2">
    <source>
        <dbReference type="EMBL" id="PWJ49874.1"/>
    </source>
</evidence>
<feature type="transmembrane region" description="Helical" evidence="1">
    <location>
        <begin position="61"/>
        <end position="86"/>
    </location>
</feature>
<name>A0A315ZZJ5_9ACTN</name>
<keyword evidence="3" id="KW-1185">Reference proteome</keyword>
<keyword evidence="1" id="KW-0472">Membrane</keyword>
<protein>
    <recommendedName>
        <fullName evidence="4">DUF4386 family protein</fullName>
    </recommendedName>
</protein>
<keyword evidence="1" id="KW-1133">Transmembrane helix</keyword>
<evidence type="ECO:0000313" key="3">
    <source>
        <dbReference type="Proteomes" id="UP000245469"/>
    </source>
</evidence>
<feature type="transmembrane region" description="Helical" evidence="1">
    <location>
        <begin position="142"/>
        <end position="164"/>
    </location>
</feature>
<dbReference type="RefSeq" id="WP_109775722.1">
    <property type="nucleotide sequence ID" value="NZ_QGDQ01000024.1"/>
</dbReference>
<keyword evidence="1" id="KW-0812">Transmembrane</keyword>